<evidence type="ECO:0000313" key="1">
    <source>
        <dbReference type="EMBL" id="RMZ97140.1"/>
    </source>
</evidence>
<dbReference type="Proteomes" id="UP000276133">
    <property type="component" value="Unassembled WGS sequence"/>
</dbReference>
<gene>
    <name evidence="1" type="ORF">BpHYR1_043149</name>
</gene>
<keyword evidence="2" id="KW-1185">Reference proteome</keyword>
<comment type="caution">
    <text evidence="1">The sequence shown here is derived from an EMBL/GenBank/DDBJ whole genome shotgun (WGS) entry which is preliminary data.</text>
</comment>
<protein>
    <submittedName>
        <fullName evidence="1">Uncharacterized protein</fullName>
    </submittedName>
</protein>
<name>A0A3M7PEG0_BRAPC</name>
<sequence>AKTINCIVTTLNKPLRHFLHPIWGSKSGITSVGDIIRSCAWTFWIQLTERNPKISKSEKSVVGVHGNVENTTKKKGANSGS</sequence>
<evidence type="ECO:0000313" key="2">
    <source>
        <dbReference type="Proteomes" id="UP000276133"/>
    </source>
</evidence>
<proteinExistence type="predicted"/>
<dbReference type="AlphaFoldDB" id="A0A3M7PEG0"/>
<reference evidence="1 2" key="1">
    <citation type="journal article" date="2018" name="Sci. Rep.">
        <title>Genomic signatures of local adaptation to the degree of environmental predictability in rotifers.</title>
        <authorList>
            <person name="Franch-Gras L."/>
            <person name="Hahn C."/>
            <person name="Garcia-Roger E.M."/>
            <person name="Carmona M.J."/>
            <person name="Serra M."/>
            <person name="Gomez A."/>
        </authorList>
    </citation>
    <scope>NUCLEOTIDE SEQUENCE [LARGE SCALE GENOMIC DNA]</scope>
    <source>
        <strain evidence="1">HYR1</strain>
    </source>
</reference>
<feature type="non-terminal residue" evidence="1">
    <location>
        <position position="1"/>
    </location>
</feature>
<dbReference type="EMBL" id="REGN01011603">
    <property type="protein sequence ID" value="RMZ97140.1"/>
    <property type="molecule type" value="Genomic_DNA"/>
</dbReference>
<accession>A0A3M7PEG0</accession>
<organism evidence="1 2">
    <name type="scientific">Brachionus plicatilis</name>
    <name type="common">Marine rotifer</name>
    <name type="synonym">Brachionus muelleri</name>
    <dbReference type="NCBI Taxonomy" id="10195"/>
    <lineage>
        <taxon>Eukaryota</taxon>
        <taxon>Metazoa</taxon>
        <taxon>Spiralia</taxon>
        <taxon>Gnathifera</taxon>
        <taxon>Rotifera</taxon>
        <taxon>Eurotatoria</taxon>
        <taxon>Monogononta</taxon>
        <taxon>Pseudotrocha</taxon>
        <taxon>Ploima</taxon>
        <taxon>Brachionidae</taxon>
        <taxon>Brachionus</taxon>
    </lineage>
</organism>